<accession>A0ABT3P213</accession>
<gene>
    <name evidence="1" type="ORF">OF850_22970</name>
</gene>
<reference evidence="1 2" key="1">
    <citation type="submission" date="2022-10" db="EMBL/GenBank/DDBJ databases">
        <title>Roseococcus glaciei nov., sp. nov., isolated from glacier.</title>
        <authorList>
            <person name="Liu Q."/>
            <person name="Xin Y.-H."/>
        </authorList>
    </citation>
    <scope>NUCLEOTIDE SEQUENCE [LARGE SCALE GENOMIC DNA]</scope>
    <source>
        <strain evidence="1 2">MDT2-1-1</strain>
    </source>
</reference>
<keyword evidence="2" id="KW-1185">Reference proteome</keyword>
<protein>
    <recommendedName>
        <fullName evidence="3">Antitoxin Xre/MbcA/ParS-like toxin-binding domain-containing protein</fullName>
    </recommendedName>
</protein>
<evidence type="ECO:0008006" key="3">
    <source>
        <dbReference type="Google" id="ProtNLM"/>
    </source>
</evidence>
<evidence type="ECO:0000313" key="2">
    <source>
        <dbReference type="Proteomes" id="UP001526430"/>
    </source>
</evidence>
<comment type="caution">
    <text evidence="1">The sequence shown here is derived from an EMBL/GenBank/DDBJ whole genome shotgun (WGS) entry which is preliminary data.</text>
</comment>
<proteinExistence type="predicted"/>
<dbReference type="RefSeq" id="WP_301592682.1">
    <property type="nucleotide sequence ID" value="NZ_JAPFQI010000039.1"/>
</dbReference>
<sequence length="108" mass="12491">MTTLTRHRSVDDPRSSGYIRHTRMRRAEAVVALIEEKEAELVGLRRDLFVFDSEDKALSQLLMRVVEVFGEHAPRWWLTPIHDAGGRTPRAMALGGEVERVWRLIGRR</sequence>
<name>A0ABT3P213_9PROT</name>
<evidence type="ECO:0000313" key="1">
    <source>
        <dbReference type="EMBL" id="MCW8088445.1"/>
    </source>
</evidence>
<dbReference type="EMBL" id="JAPFQI010000039">
    <property type="protein sequence ID" value="MCW8088445.1"/>
    <property type="molecule type" value="Genomic_DNA"/>
</dbReference>
<dbReference type="Proteomes" id="UP001526430">
    <property type="component" value="Unassembled WGS sequence"/>
</dbReference>
<organism evidence="1 2">
    <name type="scientific">Sabulicella glaciei</name>
    <dbReference type="NCBI Taxonomy" id="2984948"/>
    <lineage>
        <taxon>Bacteria</taxon>
        <taxon>Pseudomonadati</taxon>
        <taxon>Pseudomonadota</taxon>
        <taxon>Alphaproteobacteria</taxon>
        <taxon>Acetobacterales</taxon>
        <taxon>Acetobacteraceae</taxon>
        <taxon>Sabulicella</taxon>
    </lineage>
</organism>